<proteinExistence type="predicted"/>
<dbReference type="AlphaFoldDB" id="A0A932GMC8"/>
<reference evidence="2" key="1">
    <citation type="submission" date="2020-07" db="EMBL/GenBank/DDBJ databases">
        <title>Huge and variable diversity of episymbiotic CPR bacteria and DPANN archaea in groundwater ecosystems.</title>
        <authorList>
            <person name="He C.Y."/>
            <person name="Keren R."/>
            <person name="Whittaker M."/>
            <person name="Farag I.F."/>
            <person name="Doudna J."/>
            <person name="Cate J.H.D."/>
            <person name="Banfield J.F."/>
        </authorList>
    </citation>
    <scope>NUCLEOTIDE SEQUENCE</scope>
    <source>
        <strain evidence="2">NC_groundwater_717_Ag_S-0.2um_59_8</strain>
    </source>
</reference>
<dbReference type="GO" id="GO:0007059">
    <property type="term" value="P:chromosome segregation"/>
    <property type="evidence" value="ECO:0007669"/>
    <property type="project" value="TreeGrafter"/>
</dbReference>
<protein>
    <submittedName>
        <fullName evidence="2">ParB N-terminal domain-containing protein</fullName>
    </submittedName>
</protein>
<dbReference type="SMART" id="SM00470">
    <property type="entry name" value="ParB"/>
    <property type="match status" value="1"/>
</dbReference>
<feature type="domain" description="ParB-like N-terminal" evidence="1">
    <location>
        <begin position="7"/>
        <end position="97"/>
    </location>
</feature>
<gene>
    <name evidence="2" type="ORF">HYY65_01200</name>
</gene>
<dbReference type="InterPro" id="IPR036086">
    <property type="entry name" value="ParB/Sulfiredoxin_sf"/>
</dbReference>
<accession>A0A932GMC8</accession>
<dbReference type="Proteomes" id="UP000741360">
    <property type="component" value="Unassembled WGS sequence"/>
</dbReference>
<dbReference type="Gene3D" id="3.90.1530.30">
    <property type="match status" value="1"/>
</dbReference>
<evidence type="ECO:0000313" key="3">
    <source>
        <dbReference type="Proteomes" id="UP000741360"/>
    </source>
</evidence>
<dbReference type="PANTHER" id="PTHR33375:SF1">
    <property type="entry name" value="CHROMOSOME-PARTITIONING PROTEIN PARB-RELATED"/>
    <property type="match status" value="1"/>
</dbReference>
<dbReference type="PANTHER" id="PTHR33375">
    <property type="entry name" value="CHROMOSOME-PARTITIONING PROTEIN PARB-RELATED"/>
    <property type="match status" value="1"/>
</dbReference>
<name>A0A932GMC8_UNCTE</name>
<dbReference type="GO" id="GO:0005694">
    <property type="term" value="C:chromosome"/>
    <property type="evidence" value="ECO:0007669"/>
    <property type="project" value="TreeGrafter"/>
</dbReference>
<dbReference type="InterPro" id="IPR003115">
    <property type="entry name" value="ParB_N"/>
</dbReference>
<evidence type="ECO:0000313" key="2">
    <source>
        <dbReference type="EMBL" id="MBI3013692.1"/>
    </source>
</evidence>
<feature type="non-terminal residue" evidence="2">
    <location>
        <position position="125"/>
    </location>
</feature>
<sequence>MTAYEFLEAHIDQVDDSQQRFCLTFPLDLQRIQESIAQVGVLEPLILRRAGACYQIICGFRRFFACRALNRTVFPALVCRDLLPDRQAFDLALWHNVSTRRLNDVEIARILRTLQRDLGVPQEEI</sequence>
<dbReference type="Pfam" id="PF02195">
    <property type="entry name" value="ParB_N"/>
    <property type="match status" value="1"/>
</dbReference>
<dbReference type="SUPFAM" id="SSF110849">
    <property type="entry name" value="ParB/Sulfiredoxin"/>
    <property type="match status" value="1"/>
</dbReference>
<comment type="caution">
    <text evidence="2">The sequence shown here is derived from an EMBL/GenBank/DDBJ whole genome shotgun (WGS) entry which is preliminary data.</text>
</comment>
<dbReference type="EMBL" id="JACPSX010000022">
    <property type="protein sequence ID" value="MBI3013692.1"/>
    <property type="molecule type" value="Genomic_DNA"/>
</dbReference>
<organism evidence="2 3">
    <name type="scientific">Tectimicrobiota bacterium</name>
    <dbReference type="NCBI Taxonomy" id="2528274"/>
    <lineage>
        <taxon>Bacteria</taxon>
        <taxon>Pseudomonadati</taxon>
        <taxon>Nitrospinota/Tectimicrobiota group</taxon>
        <taxon>Candidatus Tectimicrobiota</taxon>
    </lineage>
</organism>
<evidence type="ECO:0000259" key="1">
    <source>
        <dbReference type="SMART" id="SM00470"/>
    </source>
</evidence>
<dbReference type="InterPro" id="IPR050336">
    <property type="entry name" value="Chromosome_partition/occlusion"/>
</dbReference>